<evidence type="ECO:0000256" key="6">
    <source>
        <dbReference type="SAM" id="Coils"/>
    </source>
</evidence>
<protein>
    <recommendedName>
        <fullName evidence="1">site-specific DNA-methyltransferase (adenine-specific)</fullName>
        <ecNumber evidence="1">2.1.1.72</ecNumber>
    </recommendedName>
</protein>
<feature type="domain" description="Type II methyltransferase M.TaqI-like" evidence="7">
    <location>
        <begin position="333"/>
        <end position="546"/>
    </location>
</feature>
<keyword evidence="3 8" id="KW-0808">Transferase</keyword>
<evidence type="ECO:0000256" key="3">
    <source>
        <dbReference type="ARBA" id="ARBA00022679"/>
    </source>
</evidence>
<dbReference type="InterPro" id="IPR029063">
    <property type="entry name" value="SAM-dependent_MTases_sf"/>
</dbReference>
<dbReference type="AlphaFoldDB" id="A0A1H2PYI4"/>
<keyword evidence="4" id="KW-0949">S-adenosyl-L-methionine</keyword>
<evidence type="ECO:0000256" key="5">
    <source>
        <dbReference type="ARBA" id="ARBA00047942"/>
    </source>
</evidence>
<dbReference type="PANTHER" id="PTHR33841">
    <property type="entry name" value="DNA METHYLTRANSFERASE YEEA-RELATED"/>
    <property type="match status" value="1"/>
</dbReference>
<evidence type="ECO:0000256" key="1">
    <source>
        <dbReference type="ARBA" id="ARBA00011900"/>
    </source>
</evidence>
<evidence type="ECO:0000259" key="7">
    <source>
        <dbReference type="Pfam" id="PF07669"/>
    </source>
</evidence>
<dbReference type="InterPro" id="IPR002052">
    <property type="entry name" value="DNA_methylase_N6_adenine_CS"/>
</dbReference>
<dbReference type="Pfam" id="PF07669">
    <property type="entry name" value="Eco57I"/>
    <property type="match status" value="1"/>
</dbReference>
<organism evidence="8 9">
    <name type="scientific">Kandleria vitulina</name>
    <dbReference type="NCBI Taxonomy" id="1630"/>
    <lineage>
        <taxon>Bacteria</taxon>
        <taxon>Bacillati</taxon>
        <taxon>Bacillota</taxon>
        <taxon>Erysipelotrichia</taxon>
        <taxon>Erysipelotrichales</taxon>
        <taxon>Coprobacillaceae</taxon>
        <taxon>Kandleria</taxon>
    </lineage>
</organism>
<evidence type="ECO:0000256" key="4">
    <source>
        <dbReference type="ARBA" id="ARBA00022691"/>
    </source>
</evidence>
<proteinExistence type="predicted"/>
<dbReference type="InterPro" id="IPR011639">
    <property type="entry name" value="MethylTrfase_TaqI-like_dom"/>
</dbReference>
<gene>
    <name evidence="8" type="ORF">SAMN04487759_10155</name>
</gene>
<dbReference type="Proteomes" id="UP000182429">
    <property type="component" value="Unassembled WGS sequence"/>
</dbReference>
<dbReference type="EC" id="2.1.1.72" evidence="1"/>
<keyword evidence="6" id="KW-0175">Coiled coil</keyword>
<sequence length="1137" mass="131747">MDKNAIKKYAVWAREELIEKVTARAVKYDIVKDKELNPSLDSINGEVLSESEKNERKALIKRINEDGYDQVMEEVAYTWFNRFIAIRFMEVNGYLPSHIRVFSNENGEFRPQILSEAIHLEMQGLDMEKVLAYKEASNEDELFKYLLKVQCNALNEILPQMFQKLEDYTELLLPDYLLREGSVIEQMVVSISEDDWTDQVQIIGWLYQYYNSDLKDEVFSRPKGRKMSKHDIPPVTQLFTPDWIVRYMVENSLGRLWLNSHSNSSIRENFKYYIENTAEDVYKTSDITPKDIKCIDPCMGSGHVLAYLFDVLISIYEDYGFAARDAAIEIVNNNLYGLDIDDRAGQLAYFTVMMKGRQYDRRFFSREILHNILAINESDGISTEAISYFANTEELKKDVNELLVELHNAKEFGSMLMIKPKNWEAIENRLKEIEEEPSLFKNEILTRLTGVIKTGKILAQKYHVVITNPPYAAVNGFSKELSSYINANYKDGKSDLFAVFMERCKAFTLKDYYYAMITQQSWMFISSFENLRNKVLANDIVSIVEIGYNSFPELNSKFAVAAAFVVRMTNTENYVGAYLDLNTNYGKSYDKEKAFFEELKHPYYVNLDKLSVIPGHPIAFWLSDDYITAFSEKKIADYSTVITGMTTGNNNAFLRLWQEVDFTKIVLDESNMDNVDLSCEYWIPYSKGGERRNWYGNTDYLVNWKRHGEFNRSKTTLKHLYLKEAVTWPFINIDTFCARYLPQGYLWDVAGSPCFFSDKGKLKYTLGYLCSVVARSILPVINPSVNVQAVDIERLPLIISEEYYDEVVSLVTECIEIAKADWDSFENSWDFKKHPLAHGNRIEESFREWEKECDLRFNKIKENEERINDIFVDIYHLGGQVDTKLEDRLVTINKANVESDIKSLISYAVGCMFGRYSLDNDGVVFAGGEWDTSKYKTFLADDDGIIPICDDEYFSDDIVGKFVEFIKTVYGDDTLEENLEYIAKALGGKGSSRQVIRDYFLNDFYGDHCNLYSVTGSGKRPIYWQFDSGKKNGFKCLVYIHRYSQDTVARIRTDYVHEQQARYRTAIEETTNRIESASGSDKVKLTKKLNTLKAQNDEIHAYEEKIHHLADQMISIDLDDGVKKNYEIFKDVLAKIK</sequence>
<dbReference type="SUPFAM" id="SSF53335">
    <property type="entry name" value="S-adenosyl-L-methionine-dependent methyltransferases"/>
    <property type="match status" value="1"/>
</dbReference>
<keyword evidence="2 8" id="KW-0489">Methyltransferase</keyword>
<dbReference type="GO" id="GO:0003676">
    <property type="term" value="F:nucleic acid binding"/>
    <property type="evidence" value="ECO:0007669"/>
    <property type="project" value="InterPro"/>
</dbReference>
<name>A0A1H2PYI4_9FIRM</name>
<dbReference type="InterPro" id="IPR047939">
    <property type="entry name" value="BREX_1_PglX"/>
</dbReference>
<comment type="catalytic activity">
    <reaction evidence="5">
        <text>a 2'-deoxyadenosine in DNA + S-adenosyl-L-methionine = an N(6)-methyl-2'-deoxyadenosine in DNA + S-adenosyl-L-homocysteine + H(+)</text>
        <dbReference type="Rhea" id="RHEA:15197"/>
        <dbReference type="Rhea" id="RHEA-COMP:12418"/>
        <dbReference type="Rhea" id="RHEA-COMP:12419"/>
        <dbReference type="ChEBI" id="CHEBI:15378"/>
        <dbReference type="ChEBI" id="CHEBI:57856"/>
        <dbReference type="ChEBI" id="CHEBI:59789"/>
        <dbReference type="ChEBI" id="CHEBI:90615"/>
        <dbReference type="ChEBI" id="CHEBI:90616"/>
        <dbReference type="EC" id="2.1.1.72"/>
    </reaction>
</comment>
<evidence type="ECO:0000256" key="2">
    <source>
        <dbReference type="ARBA" id="ARBA00022603"/>
    </source>
</evidence>
<accession>A0A1H2PYI4</accession>
<dbReference type="GO" id="GO:0006304">
    <property type="term" value="P:DNA modification"/>
    <property type="evidence" value="ECO:0007669"/>
    <property type="project" value="InterPro"/>
</dbReference>
<evidence type="ECO:0000313" key="9">
    <source>
        <dbReference type="Proteomes" id="UP000182429"/>
    </source>
</evidence>
<reference evidence="8 9" key="1">
    <citation type="submission" date="2016-10" db="EMBL/GenBank/DDBJ databases">
        <authorList>
            <person name="de Groot N.N."/>
        </authorList>
    </citation>
    <scope>NUCLEOTIDE SEQUENCE [LARGE SCALE GENOMIC DNA]</scope>
    <source>
        <strain evidence="8 9">S3b</strain>
    </source>
</reference>
<evidence type="ECO:0000313" key="8">
    <source>
        <dbReference type="EMBL" id="SDV99269.1"/>
    </source>
</evidence>
<dbReference type="EMBL" id="FNNF01000001">
    <property type="protein sequence ID" value="SDV99269.1"/>
    <property type="molecule type" value="Genomic_DNA"/>
</dbReference>
<dbReference type="PROSITE" id="PS00092">
    <property type="entry name" value="N6_MTASE"/>
    <property type="match status" value="1"/>
</dbReference>
<feature type="coiled-coil region" evidence="6">
    <location>
        <begin position="1085"/>
        <end position="1112"/>
    </location>
</feature>
<dbReference type="Gene3D" id="3.40.50.150">
    <property type="entry name" value="Vaccinia Virus protein VP39"/>
    <property type="match status" value="1"/>
</dbReference>
<dbReference type="GO" id="GO:0032259">
    <property type="term" value="P:methylation"/>
    <property type="evidence" value="ECO:0007669"/>
    <property type="project" value="UniProtKB-KW"/>
</dbReference>
<dbReference type="NCBIfam" id="NF033452">
    <property type="entry name" value="BREX_1_MTaseX"/>
    <property type="match status" value="1"/>
</dbReference>
<dbReference type="RefSeq" id="WP_074685137.1">
    <property type="nucleotide sequence ID" value="NZ_FNNF01000001.1"/>
</dbReference>
<dbReference type="GO" id="GO:0009007">
    <property type="term" value="F:site-specific DNA-methyltransferase (adenine-specific) activity"/>
    <property type="evidence" value="ECO:0007669"/>
    <property type="project" value="UniProtKB-EC"/>
</dbReference>
<dbReference type="InterPro" id="IPR050953">
    <property type="entry name" value="N4_N6_ade-DNA_methylase"/>
</dbReference>
<dbReference type="OrthoDB" id="32195at2"/>
<dbReference type="PANTHER" id="PTHR33841:SF1">
    <property type="entry name" value="DNA METHYLTRANSFERASE A"/>
    <property type="match status" value="1"/>
</dbReference>